<dbReference type="SUPFAM" id="SSF52279">
    <property type="entry name" value="Beta-D-glucan exohydrolase, C-terminal domain"/>
    <property type="match status" value="1"/>
</dbReference>
<dbReference type="Proteomes" id="UP000530928">
    <property type="component" value="Unassembled WGS sequence"/>
</dbReference>
<reference evidence="6 7" key="1">
    <citation type="submission" date="2020-07" db="EMBL/GenBank/DDBJ databases">
        <title>Genomic Encyclopedia of Type Strains, Phase IV (KMG-IV): sequencing the most valuable type-strain genomes for metagenomic binning, comparative biology and taxonomic classification.</title>
        <authorList>
            <person name="Goeker M."/>
        </authorList>
    </citation>
    <scope>NUCLEOTIDE SEQUENCE [LARGE SCALE GENOMIC DNA]</scope>
    <source>
        <strain evidence="6 7">DSM 45533</strain>
    </source>
</reference>
<dbReference type="Gene3D" id="3.20.20.300">
    <property type="entry name" value="Glycoside hydrolase, family 3, N-terminal domain"/>
    <property type="match status" value="1"/>
</dbReference>
<keyword evidence="3" id="KW-0119">Carbohydrate metabolism</keyword>
<keyword evidence="4 6" id="KW-0326">Glycosidase</keyword>
<keyword evidence="7" id="KW-1185">Reference proteome</keyword>
<dbReference type="Gene3D" id="2.60.40.10">
    <property type="entry name" value="Immunoglobulins"/>
    <property type="match status" value="1"/>
</dbReference>
<dbReference type="InterPro" id="IPR036881">
    <property type="entry name" value="Glyco_hydro_3_C_sf"/>
</dbReference>
<dbReference type="AlphaFoldDB" id="A0A7W0HTB1"/>
<evidence type="ECO:0000313" key="7">
    <source>
        <dbReference type="Proteomes" id="UP000530928"/>
    </source>
</evidence>
<comment type="similarity">
    <text evidence="1 4">Belongs to the glycosyl hydrolase 3 family.</text>
</comment>
<dbReference type="Pfam" id="PF14310">
    <property type="entry name" value="Fn3-like"/>
    <property type="match status" value="1"/>
</dbReference>
<dbReference type="InterPro" id="IPR050288">
    <property type="entry name" value="Cellulose_deg_GH3"/>
</dbReference>
<dbReference type="InterPro" id="IPR026891">
    <property type="entry name" value="Fn3-like"/>
</dbReference>
<dbReference type="Pfam" id="PF01915">
    <property type="entry name" value="Glyco_hydro_3_C"/>
    <property type="match status" value="1"/>
</dbReference>
<dbReference type="EMBL" id="JACDUR010000006">
    <property type="protein sequence ID" value="MBA2894536.1"/>
    <property type="molecule type" value="Genomic_DNA"/>
</dbReference>
<evidence type="ECO:0000256" key="2">
    <source>
        <dbReference type="ARBA" id="ARBA00022801"/>
    </source>
</evidence>
<dbReference type="EC" id="3.2.1.21" evidence="6"/>
<keyword evidence="2 4" id="KW-0378">Hydrolase</keyword>
<evidence type="ECO:0000256" key="4">
    <source>
        <dbReference type="RuleBase" id="RU361161"/>
    </source>
</evidence>
<proteinExistence type="inferred from homology"/>
<accession>A0A7W0HTB1</accession>
<evidence type="ECO:0000256" key="3">
    <source>
        <dbReference type="ARBA" id="ARBA00023277"/>
    </source>
</evidence>
<dbReference type="InterPro" id="IPR017853">
    <property type="entry name" value="GH"/>
</dbReference>
<dbReference type="PANTHER" id="PTHR42715">
    <property type="entry name" value="BETA-GLUCOSIDASE"/>
    <property type="match status" value="1"/>
</dbReference>
<dbReference type="SUPFAM" id="SSF51445">
    <property type="entry name" value="(Trans)glycosidases"/>
    <property type="match status" value="1"/>
</dbReference>
<evidence type="ECO:0000313" key="6">
    <source>
        <dbReference type="EMBL" id="MBA2894536.1"/>
    </source>
</evidence>
<gene>
    <name evidence="6" type="ORF">HNR30_005908</name>
</gene>
<feature type="domain" description="Fibronectin type III-like" evidence="5">
    <location>
        <begin position="557"/>
        <end position="624"/>
    </location>
</feature>
<evidence type="ECO:0000259" key="5">
    <source>
        <dbReference type="SMART" id="SM01217"/>
    </source>
</evidence>
<dbReference type="SMART" id="SM01217">
    <property type="entry name" value="Fn3_like"/>
    <property type="match status" value="1"/>
</dbReference>
<protein>
    <submittedName>
        <fullName evidence="6">Beta-glucosidase</fullName>
        <ecNumber evidence="6">3.2.1.21</ecNumber>
    </submittedName>
</protein>
<dbReference type="InterPro" id="IPR019800">
    <property type="entry name" value="Glyco_hydro_3_AS"/>
</dbReference>
<dbReference type="InterPro" id="IPR002772">
    <property type="entry name" value="Glyco_hydro_3_C"/>
</dbReference>
<dbReference type="GO" id="GO:0008422">
    <property type="term" value="F:beta-glucosidase activity"/>
    <property type="evidence" value="ECO:0007669"/>
    <property type="project" value="UniProtKB-EC"/>
</dbReference>
<comment type="caution">
    <text evidence="6">The sequence shown here is derived from an EMBL/GenBank/DDBJ whole genome shotgun (WGS) entry which is preliminary data.</text>
</comment>
<dbReference type="PRINTS" id="PR00133">
    <property type="entry name" value="GLHYDRLASE3"/>
</dbReference>
<dbReference type="GO" id="GO:0005975">
    <property type="term" value="P:carbohydrate metabolic process"/>
    <property type="evidence" value="ECO:0007669"/>
    <property type="project" value="InterPro"/>
</dbReference>
<organism evidence="6 7">
    <name type="scientific">Nonomuraea soli</name>
    <dbReference type="NCBI Taxonomy" id="1032476"/>
    <lineage>
        <taxon>Bacteria</taxon>
        <taxon>Bacillati</taxon>
        <taxon>Actinomycetota</taxon>
        <taxon>Actinomycetes</taxon>
        <taxon>Streptosporangiales</taxon>
        <taxon>Streptosporangiaceae</taxon>
        <taxon>Nonomuraea</taxon>
    </lineage>
</organism>
<sequence length="722" mass="76762">MTSLDDRAALTSGSDTWHTTAAEGLVPALTLSDGPHGLRRQAQAEGDALALRKSVPATCFPPAVALGSSWDVELATRVGAALGREASALGVDVLLGPGINIKRSPLCGRNFEYFSEDPHVTGALGAALVTGIQSVGVGACVKHFAVNNQETDRMRVSAEVDERTLREIYLSAFEHIVRTARPYAVMSAYNKINGVYASHHRWLLTTVLREEWGFDGLVMSDWGAVNDRVAALEAGLDLEMPPTGTDDEIAEAVRSGRLDEKVLDESVERLVRLAERVSARLRFDGWDTGAHHELAREAARASAVLLKNEGDVLPLTGGFCVVGELARTPRYQGGGSSHVVPTRLDNALEALGSPGFAAGYRLDGQADAGLVAEAVELAARHEVAVLFLGLPEPLESEGFDRTTIDLPADQLDLLRAVSCACPRTVVVLSNGGVVSVSGWQEHATAILEGWLLGQAGGSALADLLTGVCSPSGRLTETIPLRLQDVPSYLHFPGSDGVVRYGEGRYVGYRHYDSADVPVAYPFGHGLTYSRFAYSGLVVDGRRVEATVTNTGERFAHEVVQLYLGFQGDRPRHELRGFAKVGLEPGESATVAFEVTERDLASWSVSRGGWAVEAGTVTVEVGASSRDIRLTGELAVEGDGHTAELTRMSTLGEWLAHPVGGPVLRELMAEHVPWLAEAGPALLGMAYGVPLIKFRTFGIGLSAEVVDALVARCAGSPASGRSA</sequence>
<dbReference type="InterPro" id="IPR001764">
    <property type="entry name" value="Glyco_hydro_3_N"/>
</dbReference>
<dbReference type="PANTHER" id="PTHR42715:SF10">
    <property type="entry name" value="BETA-GLUCOSIDASE"/>
    <property type="match status" value="1"/>
</dbReference>
<dbReference type="Pfam" id="PF00933">
    <property type="entry name" value="Glyco_hydro_3"/>
    <property type="match status" value="1"/>
</dbReference>
<evidence type="ECO:0000256" key="1">
    <source>
        <dbReference type="ARBA" id="ARBA00005336"/>
    </source>
</evidence>
<dbReference type="InterPro" id="IPR013783">
    <property type="entry name" value="Ig-like_fold"/>
</dbReference>
<name>A0A7W0HTB1_9ACTN</name>
<dbReference type="Gene3D" id="3.40.50.1700">
    <property type="entry name" value="Glycoside hydrolase family 3 C-terminal domain"/>
    <property type="match status" value="1"/>
</dbReference>
<dbReference type="PROSITE" id="PS00775">
    <property type="entry name" value="GLYCOSYL_HYDROL_F3"/>
    <property type="match status" value="1"/>
</dbReference>
<dbReference type="InterPro" id="IPR036962">
    <property type="entry name" value="Glyco_hydro_3_N_sf"/>
</dbReference>
<dbReference type="RefSeq" id="WP_181613296.1">
    <property type="nucleotide sequence ID" value="NZ_BAABAM010000004.1"/>
</dbReference>